<organism evidence="3">
    <name type="scientific">Trepomonas sp. PC1</name>
    <dbReference type="NCBI Taxonomy" id="1076344"/>
    <lineage>
        <taxon>Eukaryota</taxon>
        <taxon>Metamonada</taxon>
        <taxon>Diplomonadida</taxon>
        <taxon>Hexamitidae</taxon>
        <taxon>Hexamitinae</taxon>
        <taxon>Trepomonas</taxon>
    </lineage>
</organism>
<feature type="non-terminal residue" evidence="3">
    <location>
        <position position="1"/>
    </location>
</feature>
<feature type="coiled-coil region" evidence="1">
    <location>
        <begin position="227"/>
        <end position="338"/>
    </location>
</feature>
<name>A0A146JX03_9EUKA</name>
<dbReference type="AlphaFoldDB" id="A0A146JX03"/>
<accession>A0A146JX03</accession>
<feature type="compositionally biased region" description="Polar residues" evidence="2">
    <location>
        <begin position="157"/>
        <end position="167"/>
    </location>
</feature>
<sequence>KKYKLEKEGEQSITLETFIDQQLKYQQELEEQQEQMVLITSELNSKLNLNILSVDQTECIVPIMQAVLQQSVCMKSPQITPIYQKNRDFNFQPQEKYKELIDQHNYTMKYQKEENLRLMEEIRQHKEYTKQLLLQTENLTNQLNEIQQQIEQKDQTSVRNRAQSVGSTGKAKTEKRQIYPDSDEYQIWFKQLNKQEFLAVAEQPPQRPFKENSKQMEIDKEKKIWKLDELILEIQQCKTAVQSLKQLVNEVPINFTIPQQIVEKINQLKQTNREQLEGLSQQLQKQNQIIQEQSQINLQLKNENQETQQKLQESNQGLNDLLSKLNQVVEKNELEKNKLFDSLKHRFEK</sequence>
<gene>
    <name evidence="3" type="ORF">TPC1_31518</name>
</gene>
<reference evidence="3" key="1">
    <citation type="submission" date="2015-07" db="EMBL/GenBank/DDBJ databases">
        <title>Adaptation to a free-living lifestyle via gene acquisitions in the diplomonad Trepomonas sp. PC1.</title>
        <authorList>
            <person name="Xu F."/>
            <person name="Jerlstrom-Hultqvist J."/>
            <person name="Kolisko M."/>
            <person name="Simpson A.G.B."/>
            <person name="Roger A.J."/>
            <person name="Svard S.G."/>
            <person name="Andersson J.O."/>
        </authorList>
    </citation>
    <scope>NUCLEOTIDE SEQUENCE</scope>
    <source>
        <strain evidence="3">PC1</strain>
    </source>
</reference>
<evidence type="ECO:0000256" key="2">
    <source>
        <dbReference type="SAM" id="MobiDB-lite"/>
    </source>
</evidence>
<protein>
    <submittedName>
        <fullName evidence="3">Uncharacterized protein</fullName>
    </submittedName>
</protein>
<evidence type="ECO:0000313" key="3">
    <source>
        <dbReference type="EMBL" id="JAP88987.1"/>
    </source>
</evidence>
<proteinExistence type="predicted"/>
<feature type="region of interest" description="Disordered" evidence="2">
    <location>
        <begin position="154"/>
        <end position="176"/>
    </location>
</feature>
<keyword evidence="1" id="KW-0175">Coiled coil</keyword>
<evidence type="ECO:0000256" key="1">
    <source>
        <dbReference type="SAM" id="Coils"/>
    </source>
</evidence>
<feature type="non-terminal residue" evidence="3">
    <location>
        <position position="349"/>
    </location>
</feature>
<dbReference type="EMBL" id="GDID01007619">
    <property type="protein sequence ID" value="JAP88987.1"/>
    <property type="molecule type" value="Transcribed_RNA"/>
</dbReference>